<evidence type="ECO:0000259" key="7">
    <source>
        <dbReference type="SMART" id="SM00905"/>
    </source>
</evidence>
<proteinExistence type="inferred from homology"/>
<dbReference type="EC" id="4.1.2.25" evidence="6"/>
<organism evidence="8 9">
    <name type="scientific">Aestuariispira insulae</name>
    <dbReference type="NCBI Taxonomy" id="1461337"/>
    <lineage>
        <taxon>Bacteria</taxon>
        <taxon>Pseudomonadati</taxon>
        <taxon>Pseudomonadota</taxon>
        <taxon>Alphaproteobacteria</taxon>
        <taxon>Rhodospirillales</taxon>
        <taxon>Kiloniellaceae</taxon>
        <taxon>Aestuariispira</taxon>
    </lineage>
</organism>
<evidence type="ECO:0000256" key="5">
    <source>
        <dbReference type="ARBA" id="ARBA00023239"/>
    </source>
</evidence>
<evidence type="ECO:0000256" key="6">
    <source>
        <dbReference type="RuleBase" id="RU362079"/>
    </source>
</evidence>
<sequence>MSAASSNVVENLNDHQPEPALADRPLYRILVRDLDVAWSIGVFDHEYERVQIVRINLDLQATEMLDPNADDYEQVVCYADIAERIRVLAAEGHIKLVETLAHKVALLCLEDERVRSATVRIEKPEALKNAHTVGVEISRDRAWLEANGA</sequence>
<dbReference type="NCBIfam" id="TIGR00525">
    <property type="entry name" value="folB"/>
    <property type="match status" value="1"/>
</dbReference>
<dbReference type="InterPro" id="IPR006156">
    <property type="entry name" value="Dihydroneopterin_aldolase"/>
</dbReference>
<evidence type="ECO:0000256" key="1">
    <source>
        <dbReference type="ARBA" id="ARBA00001353"/>
    </source>
</evidence>
<dbReference type="SMART" id="SM00905">
    <property type="entry name" value="FolB"/>
    <property type="match status" value="1"/>
</dbReference>
<dbReference type="SUPFAM" id="SSF55620">
    <property type="entry name" value="Tetrahydrobiopterin biosynthesis enzymes-like"/>
    <property type="match status" value="1"/>
</dbReference>
<dbReference type="UniPathway" id="UPA00077">
    <property type="reaction ID" value="UER00154"/>
</dbReference>
<dbReference type="NCBIfam" id="TIGR00526">
    <property type="entry name" value="folB_dom"/>
    <property type="match status" value="1"/>
</dbReference>
<dbReference type="EMBL" id="QRDW01000002">
    <property type="protein sequence ID" value="RED52224.1"/>
    <property type="molecule type" value="Genomic_DNA"/>
</dbReference>
<name>A0A3D9HRT4_9PROT</name>
<dbReference type="Pfam" id="PF02152">
    <property type="entry name" value="FolB"/>
    <property type="match status" value="1"/>
</dbReference>
<dbReference type="OrthoDB" id="5297888at2"/>
<dbReference type="RefSeq" id="WP_115935775.1">
    <property type="nucleotide sequence ID" value="NZ_QRDW01000002.1"/>
</dbReference>
<evidence type="ECO:0000256" key="4">
    <source>
        <dbReference type="ARBA" id="ARBA00022909"/>
    </source>
</evidence>
<dbReference type="GO" id="GO:0004150">
    <property type="term" value="F:dihydroneopterin aldolase activity"/>
    <property type="evidence" value="ECO:0007669"/>
    <property type="project" value="UniProtKB-UniRule"/>
</dbReference>
<comment type="function">
    <text evidence="6">Catalyzes the conversion of 7,8-dihydroneopterin to 6-hydroxymethyl-7,8-dihydropterin.</text>
</comment>
<dbReference type="InterPro" id="IPR043133">
    <property type="entry name" value="GTP-CH-I_C/QueF"/>
</dbReference>
<comment type="similarity">
    <text evidence="3 6">Belongs to the DHNA family.</text>
</comment>
<feature type="domain" description="Dihydroneopterin aldolase/epimerase" evidence="7">
    <location>
        <begin position="29"/>
        <end position="139"/>
    </location>
</feature>
<dbReference type="PANTHER" id="PTHR42844">
    <property type="entry name" value="DIHYDRONEOPTERIN ALDOLASE 1-RELATED"/>
    <property type="match status" value="1"/>
</dbReference>
<dbReference type="AlphaFoldDB" id="A0A3D9HRT4"/>
<reference evidence="8 9" key="1">
    <citation type="submission" date="2018-07" db="EMBL/GenBank/DDBJ databases">
        <title>Genomic Encyclopedia of Type Strains, Phase III (KMG-III): the genomes of soil and plant-associated and newly described type strains.</title>
        <authorList>
            <person name="Whitman W."/>
        </authorList>
    </citation>
    <scope>NUCLEOTIDE SEQUENCE [LARGE SCALE GENOMIC DNA]</scope>
    <source>
        <strain evidence="8 9">CECT 8488</strain>
    </source>
</reference>
<evidence type="ECO:0000256" key="2">
    <source>
        <dbReference type="ARBA" id="ARBA00005013"/>
    </source>
</evidence>
<accession>A0A3D9HRT4</accession>
<evidence type="ECO:0000313" key="8">
    <source>
        <dbReference type="EMBL" id="RED52224.1"/>
    </source>
</evidence>
<evidence type="ECO:0000313" key="9">
    <source>
        <dbReference type="Proteomes" id="UP000256845"/>
    </source>
</evidence>
<protein>
    <recommendedName>
        <fullName evidence="6">7,8-dihydroneopterin aldolase</fullName>
        <ecNumber evidence="6">4.1.2.25</ecNumber>
    </recommendedName>
</protein>
<dbReference type="GO" id="GO:0046656">
    <property type="term" value="P:folic acid biosynthetic process"/>
    <property type="evidence" value="ECO:0007669"/>
    <property type="project" value="UniProtKB-UniRule"/>
</dbReference>
<keyword evidence="5 6" id="KW-0456">Lyase</keyword>
<dbReference type="InterPro" id="IPR006157">
    <property type="entry name" value="FolB_dom"/>
</dbReference>
<dbReference type="Proteomes" id="UP000256845">
    <property type="component" value="Unassembled WGS sequence"/>
</dbReference>
<dbReference type="GO" id="GO:0046654">
    <property type="term" value="P:tetrahydrofolate biosynthetic process"/>
    <property type="evidence" value="ECO:0007669"/>
    <property type="project" value="UniProtKB-UniRule"/>
</dbReference>
<evidence type="ECO:0000256" key="3">
    <source>
        <dbReference type="ARBA" id="ARBA00005708"/>
    </source>
</evidence>
<dbReference type="GO" id="GO:0005737">
    <property type="term" value="C:cytoplasm"/>
    <property type="evidence" value="ECO:0007669"/>
    <property type="project" value="TreeGrafter"/>
</dbReference>
<keyword evidence="9" id="KW-1185">Reference proteome</keyword>
<dbReference type="PANTHER" id="PTHR42844:SF1">
    <property type="entry name" value="DIHYDRONEOPTERIN ALDOLASE 1-RELATED"/>
    <property type="match status" value="1"/>
</dbReference>
<comment type="catalytic activity">
    <reaction evidence="1 6">
        <text>7,8-dihydroneopterin = 6-hydroxymethyl-7,8-dihydropterin + glycolaldehyde</text>
        <dbReference type="Rhea" id="RHEA:10540"/>
        <dbReference type="ChEBI" id="CHEBI:17001"/>
        <dbReference type="ChEBI" id="CHEBI:17071"/>
        <dbReference type="ChEBI" id="CHEBI:44841"/>
        <dbReference type="EC" id="4.1.2.25"/>
    </reaction>
</comment>
<dbReference type="Gene3D" id="3.30.1130.10">
    <property type="match status" value="1"/>
</dbReference>
<comment type="caution">
    <text evidence="8">The sequence shown here is derived from an EMBL/GenBank/DDBJ whole genome shotgun (WGS) entry which is preliminary data.</text>
</comment>
<gene>
    <name evidence="8" type="ORF">DFP90_102242</name>
</gene>
<keyword evidence="4 6" id="KW-0289">Folate biosynthesis</keyword>
<comment type="pathway">
    <text evidence="2 6">Cofactor biosynthesis; tetrahydrofolate biosynthesis; 2-amino-4-hydroxy-6-hydroxymethyl-7,8-dihydropteridine diphosphate from 7,8-dihydroneopterin triphosphate: step 3/4.</text>
</comment>